<accession>A0A7U3USF5</accession>
<evidence type="ECO:0000259" key="2">
    <source>
        <dbReference type="PROSITE" id="PS50995"/>
    </source>
</evidence>
<dbReference type="InterPro" id="IPR052526">
    <property type="entry name" value="HTH-type_Bedaq_tolerance"/>
</dbReference>
<dbReference type="Gene3D" id="1.10.287.100">
    <property type="match status" value="1"/>
</dbReference>
<name>A0A7U3USF5_9ACTN</name>
<dbReference type="PANTHER" id="PTHR39515:SF2">
    <property type="entry name" value="HTH-TYPE TRANSCRIPTIONAL REGULATOR RV0880"/>
    <property type="match status" value="1"/>
</dbReference>
<keyword evidence="4" id="KW-1185">Reference proteome</keyword>
<dbReference type="InterPro" id="IPR000835">
    <property type="entry name" value="HTH_MarR-typ"/>
</dbReference>
<evidence type="ECO:0000313" key="4">
    <source>
        <dbReference type="Proteomes" id="UP000595703"/>
    </source>
</evidence>
<reference evidence="3 4" key="1">
    <citation type="journal article" date="2010" name="J. Bacteriol.">
        <title>Biochemical characterization of a novel indole prenyltransferase from Streptomyces sp. SN-593.</title>
        <authorList>
            <person name="Takahashi S."/>
            <person name="Takagi H."/>
            <person name="Toyoda A."/>
            <person name="Uramoto M."/>
            <person name="Nogawa T."/>
            <person name="Ueki M."/>
            <person name="Sakaki Y."/>
            <person name="Osada H."/>
        </authorList>
    </citation>
    <scope>NUCLEOTIDE SEQUENCE [LARGE SCALE GENOMIC DNA]</scope>
    <source>
        <strain evidence="3 4">SN-593</strain>
    </source>
</reference>
<dbReference type="PANTHER" id="PTHR39515">
    <property type="entry name" value="CONSERVED PROTEIN"/>
    <property type="match status" value="1"/>
</dbReference>
<dbReference type="PROSITE" id="PS50995">
    <property type="entry name" value="HTH_MARR_2"/>
    <property type="match status" value="1"/>
</dbReference>
<evidence type="ECO:0000313" key="3">
    <source>
        <dbReference type="EMBL" id="BBA97886.1"/>
    </source>
</evidence>
<proteinExistence type="predicted"/>
<dbReference type="InterPro" id="IPR036390">
    <property type="entry name" value="WH_DNA-bd_sf"/>
</dbReference>
<feature type="compositionally biased region" description="Polar residues" evidence="1">
    <location>
        <begin position="1"/>
        <end position="10"/>
    </location>
</feature>
<organism evidence="3 4">
    <name type="scientific">Actinacidiphila reveromycinica</name>
    <dbReference type="NCBI Taxonomy" id="659352"/>
    <lineage>
        <taxon>Bacteria</taxon>
        <taxon>Bacillati</taxon>
        <taxon>Actinomycetota</taxon>
        <taxon>Actinomycetes</taxon>
        <taxon>Kitasatosporales</taxon>
        <taxon>Streptomycetaceae</taxon>
        <taxon>Actinacidiphila</taxon>
    </lineage>
</organism>
<dbReference type="Gene3D" id="1.10.10.10">
    <property type="entry name" value="Winged helix-like DNA-binding domain superfamily/Winged helix DNA-binding domain"/>
    <property type="match status" value="1"/>
</dbReference>
<evidence type="ECO:0000256" key="1">
    <source>
        <dbReference type="SAM" id="MobiDB-lite"/>
    </source>
</evidence>
<sequence length="159" mass="17459">MAQQNHTPSLGTDPMPFPPPSSDDTAVVRRSVNRLARRMRAERLPDGLPNGRLGVLSLLYRDGPSTPSAMAAALHVQPQSLTRTLAALRADGHVTHSRDASDGRQRLVELTRSGLDAMARDVAHRDAWLRRRMDAELNETEVALLRLAAALLDRLADDD</sequence>
<dbReference type="SMART" id="SM00347">
    <property type="entry name" value="HTH_MARR"/>
    <property type="match status" value="1"/>
</dbReference>
<gene>
    <name evidence="3" type="ORF">RVR_3848</name>
</gene>
<feature type="domain" description="HTH marR-type" evidence="2">
    <location>
        <begin position="21"/>
        <end position="157"/>
    </location>
</feature>
<dbReference type="SUPFAM" id="SSF46785">
    <property type="entry name" value="Winged helix' DNA-binding domain"/>
    <property type="match status" value="1"/>
</dbReference>
<dbReference type="InterPro" id="IPR036388">
    <property type="entry name" value="WH-like_DNA-bd_sf"/>
</dbReference>
<dbReference type="AlphaFoldDB" id="A0A7U3USF5"/>
<dbReference type="GO" id="GO:0003700">
    <property type="term" value="F:DNA-binding transcription factor activity"/>
    <property type="evidence" value="ECO:0007669"/>
    <property type="project" value="InterPro"/>
</dbReference>
<dbReference type="Proteomes" id="UP000595703">
    <property type="component" value="Chromosome"/>
</dbReference>
<dbReference type="EMBL" id="AP018365">
    <property type="protein sequence ID" value="BBA97886.1"/>
    <property type="molecule type" value="Genomic_DNA"/>
</dbReference>
<protein>
    <submittedName>
        <fullName evidence="3">Putative MarR family transcriptional regulator</fullName>
    </submittedName>
</protein>
<dbReference type="KEGG" id="arev:RVR_3848"/>
<reference evidence="3 4" key="4">
    <citation type="journal article" date="2020" name="Sci. Rep.">
        <title>beta-carboline chemical signals induce reveromycin production through a LuxR family regulator in Streptomyces sp. SN-593.</title>
        <authorList>
            <person name="Panthee S."/>
            <person name="Kito N."/>
            <person name="Hayashi T."/>
            <person name="Shimizu T."/>
            <person name="Ishikawa J."/>
            <person name="Hamamoto H."/>
            <person name="Osada H."/>
            <person name="Takahashi S."/>
        </authorList>
    </citation>
    <scope>NUCLEOTIDE SEQUENCE [LARGE SCALE GENOMIC DNA]</scope>
    <source>
        <strain evidence="3 4">SN-593</strain>
    </source>
</reference>
<dbReference type="Pfam" id="PF12802">
    <property type="entry name" value="MarR_2"/>
    <property type="match status" value="1"/>
</dbReference>
<reference evidence="3 4" key="3">
    <citation type="journal article" date="2011" name="Nat. Chem. Biol.">
        <title>Reveromycin A biosynthesis uses RevG and RevJ for stereospecific spiroacetal formation.</title>
        <authorList>
            <person name="Takahashi S."/>
            <person name="Toyoda A."/>
            <person name="Sekiyama Y."/>
            <person name="Takagi H."/>
            <person name="Nogawa T."/>
            <person name="Uramoto M."/>
            <person name="Suzuki R."/>
            <person name="Koshino H."/>
            <person name="Kumano T."/>
            <person name="Panthee S."/>
            <person name="Dairi T."/>
            <person name="Ishikawa J."/>
            <person name="Ikeda H."/>
            <person name="Sakaki Y."/>
            <person name="Osada H."/>
        </authorList>
    </citation>
    <scope>NUCLEOTIDE SEQUENCE [LARGE SCALE GENOMIC DNA]</scope>
    <source>
        <strain evidence="3 4">SN-593</strain>
    </source>
</reference>
<feature type="region of interest" description="Disordered" evidence="1">
    <location>
        <begin position="1"/>
        <end position="25"/>
    </location>
</feature>
<reference evidence="3 4" key="2">
    <citation type="journal article" date="2011" name="J. Antibiot.">
        <title>Furaquinocins I and J: novel polyketide isoprenoid hybrid compounds from Streptomyces reveromyceticus SN-593.</title>
        <authorList>
            <person name="Panthee S."/>
            <person name="Takahashi S."/>
            <person name="Takagi H."/>
            <person name="Nogawa T."/>
            <person name="Oowada E."/>
            <person name="Uramoto M."/>
            <person name="Osada H."/>
        </authorList>
    </citation>
    <scope>NUCLEOTIDE SEQUENCE [LARGE SCALE GENOMIC DNA]</scope>
    <source>
        <strain evidence="3 4">SN-593</strain>
    </source>
</reference>